<dbReference type="RefSeq" id="WP_330132754.1">
    <property type="nucleotide sequence ID" value="NZ_JAUTXY010000003.1"/>
</dbReference>
<protein>
    <submittedName>
        <fullName evidence="3">DUF1707 domain-containing protein</fullName>
    </submittedName>
</protein>
<dbReference type="Proteomes" id="UP001336020">
    <property type="component" value="Unassembled WGS sequence"/>
</dbReference>
<evidence type="ECO:0000256" key="1">
    <source>
        <dbReference type="SAM" id="Phobius"/>
    </source>
</evidence>
<accession>A0ABU7L7G8</accession>
<sequence length="124" mass="13210">MAELPEIRIGTAEREEAVALLGEHFSAGRLSLVEFDDRVALATQAVTRADLVPLFSDLPSAPSFLYEPAAGNVATDLLTLVPFALAALVIMVAVRHPIAILLGFVVLFIVARRGLRLMRGTGTG</sequence>
<feature type="domain" description="DUF1707" evidence="2">
    <location>
        <begin position="7"/>
        <end position="59"/>
    </location>
</feature>
<dbReference type="InterPro" id="IPR012551">
    <property type="entry name" value="DUF1707_SHOCT-like"/>
</dbReference>
<gene>
    <name evidence="3" type="ORF">Q7514_08120</name>
</gene>
<keyword evidence="4" id="KW-1185">Reference proteome</keyword>
<evidence type="ECO:0000313" key="3">
    <source>
        <dbReference type="EMBL" id="MEE2057495.1"/>
    </source>
</evidence>
<proteinExistence type="predicted"/>
<keyword evidence="1" id="KW-0472">Membrane</keyword>
<evidence type="ECO:0000313" key="4">
    <source>
        <dbReference type="Proteomes" id="UP001336020"/>
    </source>
</evidence>
<dbReference type="Pfam" id="PF08044">
    <property type="entry name" value="DUF1707"/>
    <property type="match status" value="1"/>
</dbReference>
<keyword evidence="1" id="KW-1133">Transmembrane helix</keyword>
<dbReference type="EMBL" id="JAUTXY010000003">
    <property type="protein sequence ID" value="MEE2057495.1"/>
    <property type="molecule type" value="Genomic_DNA"/>
</dbReference>
<feature type="transmembrane region" description="Helical" evidence="1">
    <location>
        <begin position="83"/>
        <end position="110"/>
    </location>
</feature>
<reference evidence="3 4" key="1">
    <citation type="submission" date="2023-07" db="EMBL/GenBank/DDBJ databases">
        <authorList>
            <person name="Girao M."/>
            <person name="Carvalho M.F."/>
        </authorList>
    </citation>
    <scope>NUCLEOTIDE SEQUENCE [LARGE SCALE GENOMIC DNA]</scope>
    <source>
        <strain evidence="3 4">YIM65754</strain>
    </source>
</reference>
<organism evidence="3 4">
    <name type="scientific">Rhodococcus artemisiae</name>
    <dbReference type="NCBI Taxonomy" id="714159"/>
    <lineage>
        <taxon>Bacteria</taxon>
        <taxon>Bacillati</taxon>
        <taxon>Actinomycetota</taxon>
        <taxon>Actinomycetes</taxon>
        <taxon>Mycobacteriales</taxon>
        <taxon>Nocardiaceae</taxon>
        <taxon>Rhodococcus</taxon>
    </lineage>
</organism>
<comment type="caution">
    <text evidence="3">The sequence shown here is derived from an EMBL/GenBank/DDBJ whole genome shotgun (WGS) entry which is preliminary data.</text>
</comment>
<keyword evidence="1" id="KW-0812">Transmembrane</keyword>
<evidence type="ECO:0000259" key="2">
    <source>
        <dbReference type="Pfam" id="PF08044"/>
    </source>
</evidence>
<name>A0ABU7L7G8_9NOCA</name>